<keyword evidence="2" id="KW-1185">Reference proteome</keyword>
<proteinExistence type="predicted"/>
<organism evidence="1 2">
    <name type="scientific">Tetranychus urticae</name>
    <name type="common">Two-spotted spider mite</name>
    <dbReference type="NCBI Taxonomy" id="32264"/>
    <lineage>
        <taxon>Eukaryota</taxon>
        <taxon>Metazoa</taxon>
        <taxon>Ecdysozoa</taxon>
        <taxon>Arthropoda</taxon>
        <taxon>Chelicerata</taxon>
        <taxon>Arachnida</taxon>
        <taxon>Acari</taxon>
        <taxon>Acariformes</taxon>
        <taxon>Trombidiformes</taxon>
        <taxon>Prostigmata</taxon>
        <taxon>Eleutherengona</taxon>
        <taxon>Raphignathae</taxon>
        <taxon>Tetranychoidea</taxon>
        <taxon>Tetranychidae</taxon>
        <taxon>Tetranychus</taxon>
    </lineage>
</organism>
<dbReference type="HOGENOM" id="CLU_2870447_0_0_1"/>
<dbReference type="AlphaFoldDB" id="T1K5R6"/>
<reference evidence="2" key="1">
    <citation type="submission" date="2011-08" db="EMBL/GenBank/DDBJ databases">
        <authorList>
            <person name="Rombauts S."/>
        </authorList>
    </citation>
    <scope>NUCLEOTIDE SEQUENCE</scope>
    <source>
        <strain evidence="2">London</strain>
    </source>
</reference>
<dbReference type="Proteomes" id="UP000015104">
    <property type="component" value="Unassembled WGS sequence"/>
</dbReference>
<evidence type="ECO:0000313" key="1">
    <source>
        <dbReference type="EnsemblMetazoa" id="tetur05g07240.1"/>
    </source>
</evidence>
<sequence>MLRSRQGSRKRKNFEAIKERYLENLSLIGMLDTSDDYNPIYKDGHTIQLYKKRYFIHFFIHSNS</sequence>
<dbReference type="EnsemblMetazoa" id="tetur05g07240.1">
    <property type="protein sequence ID" value="tetur05g07240.1"/>
    <property type="gene ID" value="tetur05g07240"/>
</dbReference>
<protein>
    <submittedName>
        <fullName evidence="1">Uncharacterized protein</fullName>
    </submittedName>
</protein>
<accession>T1K5R6</accession>
<dbReference type="EMBL" id="CAEY01001590">
    <property type="status" value="NOT_ANNOTATED_CDS"/>
    <property type="molecule type" value="Genomic_DNA"/>
</dbReference>
<reference evidence="1" key="2">
    <citation type="submission" date="2015-06" db="UniProtKB">
        <authorList>
            <consortium name="EnsemblMetazoa"/>
        </authorList>
    </citation>
    <scope>IDENTIFICATION</scope>
</reference>
<name>T1K5R6_TETUR</name>
<evidence type="ECO:0000313" key="2">
    <source>
        <dbReference type="Proteomes" id="UP000015104"/>
    </source>
</evidence>